<dbReference type="SMART" id="SM00636">
    <property type="entry name" value="Glyco_18"/>
    <property type="match status" value="1"/>
</dbReference>
<dbReference type="InterPro" id="IPR011583">
    <property type="entry name" value="Chitinase_II/V-like_cat"/>
</dbReference>
<dbReference type="Gene3D" id="3.20.20.80">
    <property type="entry name" value="Glycosidases"/>
    <property type="match status" value="1"/>
</dbReference>
<dbReference type="InterPro" id="IPR001223">
    <property type="entry name" value="Glyco_hydro18_cat"/>
</dbReference>
<dbReference type="InterPro" id="IPR017853">
    <property type="entry name" value="GH"/>
</dbReference>
<feature type="domain" description="GH18" evidence="5">
    <location>
        <begin position="107"/>
        <end position="466"/>
    </location>
</feature>
<dbReference type="GO" id="GO:0005576">
    <property type="term" value="C:extracellular region"/>
    <property type="evidence" value="ECO:0007669"/>
    <property type="project" value="TreeGrafter"/>
</dbReference>
<dbReference type="PROSITE" id="PS01095">
    <property type="entry name" value="GH18_1"/>
    <property type="match status" value="1"/>
</dbReference>
<dbReference type="SUPFAM" id="SSF54556">
    <property type="entry name" value="Chitinase insertion domain"/>
    <property type="match status" value="1"/>
</dbReference>
<dbReference type="EMBL" id="JACDTQ010004046">
    <property type="protein sequence ID" value="KAF5911000.1"/>
    <property type="molecule type" value="Genomic_DNA"/>
</dbReference>
<comment type="similarity">
    <text evidence="3">Belongs to the glycosyl hydrolase 18 family.</text>
</comment>
<dbReference type="InterPro" id="IPR001579">
    <property type="entry name" value="Glyco_hydro_18_chit_AS"/>
</dbReference>
<dbReference type="Gene3D" id="3.10.50.10">
    <property type="match status" value="1"/>
</dbReference>
<protein>
    <recommendedName>
        <fullName evidence="5">GH18 domain-containing protein</fullName>
    </recommendedName>
</protein>
<name>A0A7J7E5C0_DICBM</name>
<dbReference type="AlphaFoldDB" id="A0A7J7E5C0"/>
<dbReference type="GO" id="GO:0006032">
    <property type="term" value="P:chitin catabolic process"/>
    <property type="evidence" value="ECO:0007669"/>
    <property type="project" value="UniProtKB-ARBA"/>
</dbReference>
<evidence type="ECO:0000259" key="5">
    <source>
        <dbReference type="PROSITE" id="PS51910"/>
    </source>
</evidence>
<organism evidence="6 7">
    <name type="scientific">Diceros bicornis minor</name>
    <name type="common">South-central black rhinoceros</name>
    <dbReference type="NCBI Taxonomy" id="77932"/>
    <lineage>
        <taxon>Eukaryota</taxon>
        <taxon>Metazoa</taxon>
        <taxon>Chordata</taxon>
        <taxon>Craniata</taxon>
        <taxon>Vertebrata</taxon>
        <taxon>Euteleostomi</taxon>
        <taxon>Mammalia</taxon>
        <taxon>Eutheria</taxon>
        <taxon>Laurasiatheria</taxon>
        <taxon>Perissodactyla</taxon>
        <taxon>Rhinocerotidae</taxon>
        <taxon>Diceros</taxon>
    </lineage>
</organism>
<proteinExistence type="inferred from homology"/>
<dbReference type="PANTHER" id="PTHR11177:SF388">
    <property type="entry name" value="CHITINASE"/>
    <property type="match status" value="1"/>
</dbReference>
<feature type="compositionally biased region" description="Basic and acidic residues" evidence="4">
    <location>
        <begin position="511"/>
        <end position="520"/>
    </location>
</feature>
<dbReference type="GO" id="GO:0005975">
    <property type="term" value="P:carbohydrate metabolic process"/>
    <property type="evidence" value="ECO:0007669"/>
    <property type="project" value="InterPro"/>
</dbReference>
<sequence>MFLIPYCHYASQNEEKEVKVQCPCFSGSSCCLPIPALGWKRADSCSILWLPLSFPSRAVAVNAQENKEEMISRTNHARSLNQIPSGTLAAGLERLAVLLQVQLGAAYKLLGYFTNWDQHREEPAKFLPKDVDPCLCTHLIYAFTTINDKKIAPCEWNDIDVFNGDLVNLLAIGGWNFGTQKCTTMVSMAANCKIFTCPLTDFLHQHGFDGIDLDIEYPGPQGILPDDKQRFTILIKETLEAFEKEAKETGYPRLLITAAVSASKGTTDSGYEIAEIGKLPDFINVMTYDFHGGWDTCTGHNSPLHLRPKDQGDMHYFNCEYATKYWRDHGVPAEKLVMGFPSCGRTFWLSTSDTLVCAPVSGAGSSGPYTREAGFCAYYKPQVLGLKTKMSPMLVKTMTELAMTTLRAVDVELINQMVQTLVNFLKENNFGRAMVWVIDLDDFSGSFCNEGKYPLTSKLKSLLGLSSGASLLSLPRCSKEDTGQAAKNGKRREARVHGGSHRTSRHSHLTKRTELQKAPF</sequence>
<dbReference type="GO" id="GO:0008061">
    <property type="term" value="F:chitin binding"/>
    <property type="evidence" value="ECO:0007669"/>
    <property type="project" value="InterPro"/>
</dbReference>
<feature type="region of interest" description="Disordered" evidence="4">
    <location>
        <begin position="480"/>
        <end position="520"/>
    </location>
</feature>
<dbReference type="SUPFAM" id="SSF51445">
    <property type="entry name" value="(Trans)glycosidases"/>
    <property type="match status" value="1"/>
</dbReference>
<dbReference type="Proteomes" id="UP000551758">
    <property type="component" value="Unassembled WGS sequence"/>
</dbReference>
<evidence type="ECO:0000256" key="4">
    <source>
        <dbReference type="SAM" id="MobiDB-lite"/>
    </source>
</evidence>
<keyword evidence="1" id="KW-0378">Hydrolase</keyword>
<evidence type="ECO:0000256" key="1">
    <source>
        <dbReference type="ARBA" id="ARBA00022801"/>
    </source>
</evidence>
<evidence type="ECO:0000256" key="3">
    <source>
        <dbReference type="RuleBase" id="RU004453"/>
    </source>
</evidence>
<evidence type="ECO:0000313" key="7">
    <source>
        <dbReference type="Proteomes" id="UP000551758"/>
    </source>
</evidence>
<evidence type="ECO:0000313" key="6">
    <source>
        <dbReference type="EMBL" id="KAF5911000.1"/>
    </source>
</evidence>
<accession>A0A7J7E5C0</accession>
<dbReference type="PANTHER" id="PTHR11177">
    <property type="entry name" value="CHITINASE"/>
    <property type="match status" value="1"/>
</dbReference>
<dbReference type="InterPro" id="IPR050314">
    <property type="entry name" value="Glycosyl_Hydrlase_18"/>
</dbReference>
<dbReference type="PROSITE" id="PS51910">
    <property type="entry name" value="GH18_2"/>
    <property type="match status" value="1"/>
</dbReference>
<dbReference type="InterPro" id="IPR029070">
    <property type="entry name" value="Chitinase_insertion_sf"/>
</dbReference>
<dbReference type="GO" id="GO:0004568">
    <property type="term" value="F:chitinase activity"/>
    <property type="evidence" value="ECO:0007669"/>
    <property type="project" value="UniProtKB-ARBA"/>
</dbReference>
<gene>
    <name evidence="6" type="ORF">HPG69_000965</name>
</gene>
<keyword evidence="7" id="KW-1185">Reference proteome</keyword>
<comment type="caution">
    <text evidence="6">The sequence shown here is derived from an EMBL/GenBank/DDBJ whole genome shotgun (WGS) entry which is preliminary data.</text>
</comment>
<evidence type="ECO:0000256" key="2">
    <source>
        <dbReference type="ARBA" id="ARBA00023295"/>
    </source>
</evidence>
<dbReference type="Pfam" id="PF00704">
    <property type="entry name" value="Glyco_hydro_18"/>
    <property type="match status" value="1"/>
</dbReference>
<reference evidence="6 7" key="1">
    <citation type="journal article" date="2020" name="Mol. Biol. Evol.">
        <title>Interspecific Gene Flow and the Evolution of Specialization in Black and White Rhinoceros.</title>
        <authorList>
            <person name="Moodley Y."/>
            <person name="Westbury M.V."/>
            <person name="Russo I.M."/>
            <person name="Gopalakrishnan S."/>
            <person name="Rakotoarivelo A."/>
            <person name="Olsen R.A."/>
            <person name="Prost S."/>
            <person name="Tunstall T."/>
            <person name="Ryder O.A."/>
            <person name="Dalen L."/>
            <person name="Bruford M.W."/>
        </authorList>
    </citation>
    <scope>NUCLEOTIDE SEQUENCE [LARGE SCALE GENOMIC DNA]</scope>
    <source>
        <strain evidence="6">SBR-YM</strain>
        <tissue evidence="6">Skin</tissue>
    </source>
</reference>
<feature type="compositionally biased region" description="Basic residues" evidence="4">
    <location>
        <begin position="488"/>
        <end position="510"/>
    </location>
</feature>
<keyword evidence="2" id="KW-0326">Glycosidase</keyword>